<organism evidence="14 15">
    <name type="scientific">Chitinophaga arvensicola</name>
    <dbReference type="NCBI Taxonomy" id="29529"/>
    <lineage>
        <taxon>Bacteria</taxon>
        <taxon>Pseudomonadati</taxon>
        <taxon>Bacteroidota</taxon>
        <taxon>Chitinophagia</taxon>
        <taxon>Chitinophagales</taxon>
        <taxon>Chitinophagaceae</taxon>
        <taxon>Chitinophaga</taxon>
    </lineage>
</organism>
<comment type="similarity">
    <text evidence="10 11">Belongs to the TonB-dependent receptor family.</text>
</comment>
<evidence type="ECO:0000256" key="1">
    <source>
        <dbReference type="ARBA" id="ARBA00004571"/>
    </source>
</evidence>
<evidence type="ECO:0000256" key="10">
    <source>
        <dbReference type="PROSITE-ProRule" id="PRU01360"/>
    </source>
</evidence>
<dbReference type="PANTHER" id="PTHR30069:SF29">
    <property type="entry name" value="HEMOGLOBIN AND HEMOGLOBIN-HAPTOGLOBIN-BINDING PROTEIN 1-RELATED"/>
    <property type="match status" value="1"/>
</dbReference>
<evidence type="ECO:0000259" key="12">
    <source>
        <dbReference type="Pfam" id="PF00593"/>
    </source>
</evidence>
<keyword evidence="3 10" id="KW-1134">Transmembrane beta strand</keyword>
<evidence type="ECO:0000259" key="13">
    <source>
        <dbReference type="Pfam" id="PF07715"/>
    </source>
</evidence>
<evidence type="ECO:0000256" key="7">
    <source>
        <dbReference type="ARBA" id="ARBA00023136"/>
    </source>
</evidence>
<name>A0A1I0RUN8_9BACT</name>
<sequence length="659" mass="74381">MKHISFLAILLGSFVVGQAQHKHPAAPADTVAAKPDHSEDIEEVVISATRSTRTIQHIPTRVEFIGGEELEEKGNMKPGDIRMMLNESTGIQTQQVSATSANSSIRIQGLDGRYTQILKDGLPLYAGFSGGLGLLQTPPLDLKQVEVIKGAASTLYGGGAIAGLVNLVSKAPSEEKELRFLLNGTSAGGLDLNGYYGQRFEKVGVTVFASRNSSKAYAPGNTEFTAIPEFDRYVINPKLFIYFSPKTKLNIGVNGVFENRTGGDIQYLKGRGDSTHSYFEKNKTTRLSTQLAFEHQFNAHSTLTIKNALNHFQRTITIPDYLFDGKQFSSYSEATYSYQQEHVEWIGGLNYYTDDFKEYPVDAFPKRNYNQQTVGIFLQNTWKANHWLQLETGLRGDEVKDYGFVLLPRISALFTISPEISSRVGGGMGYKTPTIFTEETERIQFRRVLPIAPDNNTLEKSYGGNFDINYRTIFFDKLSFSVNQLFFYTRINHPLLMEPTTTNSYRLLNIAGYMDTKGWETNVKLGYGDFKLFIGYTFTDAQITEQGTKRDNPLTAKHRLNNVLMYEVEDKWKIGLEAYYYSKQPLNDGTVGRSYWLCGFMAEKLWERFSVFVNFENMLDTRQSRFENIYTGTVTHPVFRDIYAPLDGFVVNGGVKLKL</sequence>
<dbReference type="SUPFAM" id="SSF56935">
    <property type="entry name" value="Porins"/>
    <property type="match status" value="1"/>
</dbReference>
<keyword evidence="6 11" id="KW-0798">TonB box</keyword>
<gene>
    <name evidence="14" type="ORF">SAMN04488122_3409</name>
</gene>
<evidence type="ECO:0000256" key="3">
    <source>
        <dbReference type="ARBA" id="ARBA00022452"/>
    </source>
</evidence>
<keyword evidence="4 10" id="KW-0812">Transmembrane</keyword>
<dbReference type="AlphaFoldDB" id="A0A1I0RUN8"/>
<dbReference type="PROSITE" id="PS52016">
    <property type="entry name" value="TONB_DEPENDENT_REC_3"/>
    <property type="match status" value="1"/>
</dbReference>
<feature type="domain" description="TonB-dependent receptor plug" evidence="13">
    <location>
        <begin position="56"/>
        <end position="163"/>
    </location>
</feature>
<comment type="subcellular location">
    <subcellularLocation>
        <location evidence="1 10">Cell outer membrane</location>
        <topology evidence="1 10">Multi-pass membrane protein</topology>
    </subcellularLocation>
</comment>
<dbReference type="EMBL" id="FOJG01000001">
    <property type="protein sequence ID" value="SEW45046.1"/>
    <property type="molecule type" value="Genomic_DNA"/>
</dbReference>
<dbReference type="Gene3D" id="2.40.170.20">
    <property type="entry name" value="TonB-dependent receptor, beta-barrel domain"/>
    <property type="match status" value="1"/>
</dbReference>
<dbReference type="STRING" id="29529.SAMN04488122_3409"/>
<dbReference type="Gene3D" id="2.170.130.10">
    <property type="entry name" value="TonB-dependent receptor, plug domain"/>
    <property type="match status" value="1"/>
</dbReference>
<dbReference type="RefSeq" id="WP_089896645.1">
    <property type="nucleotide sequence ID" value="NZ_FOJG01000001.1"/>
</dbReference>
<dbReference type="GO" id="GO:0015344">
    <property type="term" value="F:siderophore uptake transmembrane transporter activity"/>
    <property type="evidence" value="ECO:0007669"/>
    <property type="project" value="TreeGrafter"/>
</dbReference>
<evidence type="ECO:0000256" key="6">
    <source>
        <dbReference type="ARBA" id="ARBA00023077"/>
    </source>
</evidence>
<evidence type="ECO:0000313" key="15">
    <source>
        <dbReference type="Proteomes" id="UP000199310"/>
    </source>
</evidence>
<keyword evidence="15" id="KW-1185">Reference proteome</keyword>
<protein>
    <submittedName>
        <fullName evidence="14">Iron complex outermembrane recepter protein</fullName>
    </submittedName>
</protein>
<keyword evidence="8" id="KW-0675">Receptor</keyword>
<reference evidence="15" key="1">
    <citation type="submission" date="2016-10" db="EMBL/GenBank/DDBJ databases">
        <authorList>
            <person name="Varghese N."/>
            <person name="Submissions S."/>
        </authorList>
    </citation>
    <scope>NUCLEOTIDE SEQUENCE [LARGE SCALE GENOMIC DNA]</scope>
    <source>
        <strain evidence="15">DSM 3695</strain>
    </source>
</reference>
<evidence type="ECO:0000256" key="4">
    <source>
        <dbReference type="ARBA" id="ARBA00022692"/>
    </source>
</evidence>
<dbReference type="InterPro" id="IPR036942">
    <property type="entry name" value="Beta-barrel_TonB_sf"/>
</dbReference>
<evidence type="ECO:0000256" key="9">
    <source>
        <dbReference type="ARBA" id="ARBA00023237"/>
    </source>
</evidence>
<evidence type="ECO:0000256" key="2">
    <source>
        <dbReference type="ARBA" id="ARBA00022448"/>
    </source>
</evidence>
<dbReference type="InterPro" id="IPR012910">
    <property type="entry name" value="Plug_dom"/>
</dbReference>
<accession>A0A1I0RUN8</accession>
<feature type="domain" description="TonB-dependent receptor-like beta-barrel" evidence="12">
    <location>
        <begin position="250"/>
        <end position="617"/>
    </location>
</feature>
<keyword evidence="9 10" id="KW-0998">Cell outer membrane</keyword>
<dbReference type="Pfam" id="PF07715">
    <property type="entry name" value="Plug"/>
    <property type="match status" value="1"/>
</dbReference>
<dbReference type="Proteomes" id="UP000199310">
    <property type="component" value="Unassembled WGS sequence"/>
</dbReference>
<evidence type="ECO:0000256" key="8">
    <source>
        <dbReference type="ARBA" id="ARBA00023170"/>
    </source>
</evidence>
<evidence type="ECO:0000256" key="5">
    <source>
        <dbReference type="ARBA" id="ARBA00022729"/>
    </source>
</evidence>
<proteinExistence type="inferred from homology"/>
<dbReference type="InterPro" id="IPR037066">
    <property type="entry name" value="Plug_dom_sf"/>
</dbReference>
<dbReference type="OrthoDB" id="1109239at2"/>
<dbReference type="GO" id="GO:0044718">
    <property type="term" value="P:siderophore transmembrane transport"/>
    <property type="evidence" value="ECO:0007669"/>
    <property type="project" value="TreeGrafter"/>
</dbReference>
<dbReference type="InterPro" id="IPR000531">
    <property type="entry name" value="Beta-barrel_TonB"/>
</dbReference>
<keyword evidence="2 10" id="KW-0813">Transport</keyword>
<evidence type="ECO:0000256" key="11">
    <source>
        <dbReference type="RuleBase" id="RU003357"/>
    </source>
</evidence>
<dbReference type="Pfam" id="PF00593">
    <property type="entry name" value="TonB_dep_Rec_b-barrel"/>
    <property type="match status" value="1"/>
</dbReference>
<dbReference type="GO" id="GO:0009279">
    <property type="term" value="C:cell outer membrane"/>
    <property type="evidence" value="ECO:0007669"/>
    <property type="project" value="UniProtKB-SubCell"/>
</dbReference>
<keyword evidence="5" id="KW-0732">Signal</keyword>
<dbReference type="InterPro" id="IPR039426">
    <property type="entry name" value="TonB-dep_rcpt-like"/>
</dbReference>
<evidence type="ECO:0000313" key="14">
    <source>
        <dbReference type="EMBL" id="SEW45046.1"/>
    </source>
</evidence>
<keyword evidence="7 10" id="KW-0472">Membrane</keyword>
<dbReference type="PANTHER" id="PTHR30069">
    <property type="entry name" value="TONB-DEPENDENT OUTER MEMBRANE RECEPTOR"/>
    <property type="match status" value="1"/>
</dbReference>